<sequence>MPSFAKYLKILLTKKSQSDDEEMVLITYHVSAINDGTIVEKKGDSREFCITELGGMI</sequence>
<organism evidence="1 2">
    <name type="scientific">Datura stramonium</name>
    <name type="common">Jimsonweed</name>
    <name type="synonym">Common thornapple</name>
    <dbReference type="NCBI Taxonomy" id="4076"/>
    <lineage>
        <taxon>Eukaryota</taxon>
        <taxon>Viridiplantae</taxon>
        <taxon>Streptophyta</taxon>
        <taxon>Embryophyta</taxon>
        <taxon>Tracheophyta</taxon>
        <taxon>Spermatophyta</taxon>
        <taxon>Magnoliopsida</taxon>
        <taxon>eudicotyledons</taxon>
        <taxon>Gunneridae</taxon>
        <taxon>Pentapetalae</taxon>
        <taxon>asterids</taxon>
        <taxon>lamiids</taxon>
        <taxon>Solanales</taxon>
        <taxon>Solanaceae</taxon>
        <taxon>Solanoideae</taxon>
        <taxon>Datureae</taxon>
        <taxon>Datura</taxon>
    </lineage>
</organism>
<protein>
    <recommendedName>
        <fullName evidence="3">Peptidylprolyl isomerase</fullName>
    </recommendedName>
</protein>
<name>A0ABS8RV69_DATST</name>
<keyword evidence="2" id="KW-1185">Reference proteome</keyword>
<dbReference type="EMBL" id="JACEIK010000133">
    <property type="protein sequence ID" value="MCD7450448.1"/>
    <property type="molecule type" value="Genomic_DNA"/>
</dbReference>
<evidence type="ECO:0000313" key="2">
    <source>
        <dbReference type="Proteomes" id="UP000823775"/>
    </source>
</evidence>
<evidence type="ECO:0000313" key="1">
    <source>
        <dbReference type="EMBL" id="MCD7450448.1"/>
    </source>
</evidence>
<gene>
    <name evidence="1" type="ORF">HAX54_006514</name>
</gene>
<dbReference type="Proteomes" id="UP000823775">
    <property type="component" value="Unassembled WGS sequence"/>
</dbReference>
<reference evidence="1 2" key="1">
    <citation type="journal article" date="2021" name="BMC Genomics">
        <title>Datura genome reveals duplications of psychoactive alkaloid biosynthetic genes and high mutation rate following tissue culture.</title>
        <authorList>
            <person name="Rajewski A."/>
            <person name="Carter-House D."/>
            <person name="Stajich J."/>
            <person name="Litt A."/>
        </authorList>
    </citation>
    <scope>NUCLEOTIDE SEQUENCE [LARGE SCALE GENOMIC DNA]</scope>
    <source>
        <strain evidence="1">AR-01</strain>
    </source>
</reference>
<accession>A0ABS8RV69</accession>
<evidence type="ECO:0008006" key="3">
    <source>
        <dbReference type="Google" id="ProtNLM"/>
    </source>
</evidence>
<comment type="caution">
    <text evidence="1">The sequence shown here is derived from an EMBL/GenBank/DDBJ whole genome shotgun (WGS) entry which is preliminary data.</text>
</comment>
<feature type="non-terminal residue" evidence="1">
    <location>
        <position position="57"/>
    </location>
</feature>
<proteinExistence type="predicted"/>